<sequence>MKGKDSRVVIATGGQWGPDDHALIAKDDFVIGVDGGNDELLQRNITPHLAVGDFDTAQLERVEALRSLGVPVEQLPRDKDVTDTDYAVTKALQRQPKEVLLLGAWGTRWDHTLANVNLLERIERAGVRGVMQNYLNRMELVGPGQHVVRRQHYHYMSMIAWQGAVKGIHLSGFRFPLVDATLERMSSLAISNEWIGESGTVKLREGKLLIIQSRDLVC</sequence>
<dbReference type="InterPro" id="IPR007371">
    <property type="entry name" value="TPK_catalytic"/>
</dbReference>
<evidence type="ECO:0000256" key="1">
    <source>
        <dbReference type="ARBA" id="ARBA00022679"/>
    </source>
</evidence>
<dbReference type="RefSeq" id="WP_077719429.1">
    <property type="nucleotide sequence ID" value="NZ_CP019699.1"/>
</dbReference>
<proteinExistence type="predicted"/>
<dbReference type="GO" id="GO:0016301">
    <property type="term" value="F:kinase activity"/>
    <property type="evidence" value="ECO:0007669"/>
    <property type="project" value="UniProtKB-KW"/>
</dbReference>
<keyword evidence="2" id="KW-0547">Nucleotide-binding</keyword>
<dbReference type="OrthoDB" id="9804377at2"/>
<evidence type="ECO:0000313" key="7">
    <source>
        <dbReference type="EMBL" id="AQS55562.1"/>
    </source>
</evidence>
<dbReference type="GO" id="GO:0005524">
    <property type="term" value="F:ATP binding"/>
    <property type="evidence" value="ECO:0007669"/>
    <property type="project" value="UniProtKB-KW"/>
</dbReference>
<dbReference type="Pfam" id="PF04263">
    <property type="entry name" value="TPK_catalytic"/>
    <property type="match status" value="1"/>
</dbReference>
<dbReference type="PANTHER" id="PTHR41299">
    <property type="entry name" value="THIAMINE PYROPHOSPHOKINASE"/>
    <property type="match status" value="1"/>
</dbReference>
<evidence type="ECO:0000256" key="5">
    <source>
        <dbReference type="NCBIfam" id="TIGR01378"/>
    </source>
</evidence>
<dbReference type="InterPro" id="IPR007373">
    <property type="entry name" value="Thiamin_PyroPKinase_B1-bd"/>
</dbReference>
<dbReference type="GO" id="GO:0004788">
    <property type="term" value="F:thiamine diphosphokinase activity"/>
    <property type="evidence" value="ECO:0007669"/>
    <property type="project" value="UniProtKB-UniRule"/>
</dbReference>
<dbReference type="GO" id="GO:0030975">
    <property type="term" value="F:thiamine binding"/>
    <property type="evidence" value="ECO:0007669"/>
    <property type="project" value="InterPro"/>
</dbReference>
<accession>A0A1U9K6B4</accession>
<name>A0A1U9K6B4_9BACL</name>
<dbReference type="Pfam" id="PF04265">
    <property type="entry name" value="TPK_B1_binding"/>
    <property type="match status" value="1"/>
</dbReference>
<evidence type="ECO:0000256" key="2">
    <source>
        <dbReference type="ARBA" id="ARBA00022741"/>
    </source>
</evidence>
<dbReference type="EMBL" id="CP019699">
    <property type="protein sequence ID" value="AQS55562.1"/>
    <property type="molecule type" value="Genomic_DNA"/>
</dbReference>
<dbReference type="InterPro" id="IPR053149">
    <property type="entry name" value="TPK"/>
</dbReference>
<gene>
    <name evidence="7" type="ORF">B0W44_06970</name>
</gene>
<keyword evidence="4" id="KW-0067">ATP-binding</keyword>
<dbReference type="GO" id="GO:0009229">
    <property type="term" value="P:thiamine diphosphate biosynthetic process"/>
    <property type="evidence" value="ECO:0007669"/>
    <property type="project" value="InterPro"/>
</dbReference>
<dbReference type="KEGG" id="ntr:B0W44_06970"/>
<reference evidence="7 8" key="1">
    <citation type="journal article" date="2015" name="Int. J. Syst. Evol. Microbiol.">
        <title>Novibacillus thermophilus gen. nov., sp. nov., a Gram-staining-negative and moderately thermophilic member of the family Thermoactinomycetaceae.</title>
        <authorList>
            <person name="Yang G."/>
            <person name="Chen J."/>
            <person name="Zhou S."/>
        </authorList>
    </citation>
    <scope>NUCLEOTIDE SEQUENCE [LARGE SCALE GENOMIC DNA]</scope>
    <source>
        <strain evidence="7 8">SG-1</strain>
    </source>
</reference>
<keyword evidence="3 7" id="KW-0418">Kinase</keyword>
<dbReference type="EC" id="2.7.6.2" evidence="5"/>
<organism evidence="7 8">
    <name type="scientific">Novibacillus thermophilus</name>
    <dbReference type="NCBI Taxonomy" id="1471761"/>
    <lineage>
        <taxon>Bacteria</taxon>
        <taxon>Bacillati</taxon>
        <taxon>Bacillota</taxon>
        <taxon>Bacilli</taxon>
        <taxon>Bacillales</taxon>
        <taxon>Thermoactinomycetaceae</taxon>
        <taxon>Novibacillus</taxon>
    </lineage>
</organism>
<evidence type="ECO:0000256" key="4">
    <source>
        <dbReference type="ARBA" id="ARBA00022840"/>
    </source>
</evidence>
<keyword evidence="8" id="KW-1185">Reference proteome</keyword>
<feature type="domain" description="Thiamin pyrophosphokinase thiamin-binding" evidence="6">
    <location>
        <begin position="144"/>
        <end position="209"/>
    </location>
</feature>
<dbReference type="InterPro" id="IPR036759">
    <property type="entry name" value="TPK_catalytic_sf"/>
</dbReference>
<dbReference type="SMART" id="SM00983">
    <property type="entry name" value="TPK_B1_binding"/>
    <property type="match status" value="1"/>
</dbReference>
<evidence type="ECO:0000313" key="8">
    <source>
        <dbReference type="Proteomes" id="UP000188603"/>
    </source>
</evidence>
<evidence type="ECO:0000256" key="3">
    <source>
        <dbReference type="ARBA" id="ARBA00022777"/>
    </source>
</evidence>
<dbReference type="SUPFAM" id="SSF63999">
    <property type="entry name" value="Thiamin pyrophosphokinase, catalytic domain"/>
    <property type="match status" value="1"/>
</dbReference>
<dbReference type="NCBIfam" id="TIGR01378">
    <property type="entry name" value="thi_PPkinase"/>
    <property type="match status" value="1"/>
</dbReference>
<dbReference type="Proteomes" id="UP000188603">
    <property type="component" value="Chromosome"/>
</dbReference>
<dbReference type="InterPro" id="IPR006282">
    <property type="entry name" value="Thi_PPkinase"/>
</dbReference>
<dbReference type="PANTHER" id="PTHR41299:SF1">
    <property type="entry name" value="THIAMINE PYROPHOSPHOKINASE"/>
    <property type="match status" value="1"/>
</dbReference>
<dbReference type="InterPro" id="IPR036371">
    <property type="entry name" value="TPK_B1-bd_sf"/>
</dbReference>
<dbReference type="SUPFAM" id="SSF63862">
    <property type="entry name" value="Thiamin pyrophosphokinase, substrate-binding domain"/>
    <property type="match status" value="1"/>
</dbReference>
<dbReference type="GO" id="GO:0006772">
    <property type="term" value="P:thiamine metabolic process"/>
    <property type="evidence" value="ECO:0007669"/>
    <property type="project" value="UniProtKB-UniRule"/>
</dbReference>
<evidence type="ECO:0000259" key="6">
    <source>
        <dbReference type="SMART" id="SM00983"/>
    </source>
</evidence>
<protein>
    <recommendedName>
        <fullName evidence="5">Thiamine diphosphokinase</fullName>
        <ecNumber evidence="5">2.7.6.2</ecNumber>
    </recommendedName>
</protein>
<dbReference type="STRING" id="1471761.B0W44_06970"/>
<dbReference type="Gene3D" id="3.40.50.10240">
    <property type="entry name" value="Thiamin pyrophosphokinase, catalytic domain"/>
    <property type="match status" value="1"/>
</dbReference>
<dbReference type="AlphaFoldDB" id="A0A1U9K6B4"/>
<keyword evidence="1" id="KW-0808">Transferase</keyword>
<dbReference type="CDD" id="cd07995">
    <property type="entry name" value="TPK"/>
    <property type="match status" value="1"/>
</dbReference>